<dbReference type="GO" id="GO:0006596">
    <property type="term" value="P:polyamine biosynthetic process"/>
    <property type="evidence" value="ECO:0007669"/>
    <property type="project" value="UniProtKB-KW"/>
</dbReference>
<comment type="caution">
    <text evidence="2">The sequence shown here is derived from an EMBL/GenBank/DDBJ whole genome shotgun (WGS) entry which is preliminary data.</text>
</comment>
<dbReference type="Proteomes" id="UP001143545">
    <property type="component" value="Unassembled WGS sequence"/>
</dbReference>
<dbReference type="InterPro" id="IPR029063">
    <property type="entry name" value="SAM-dependent_MTases_sf"/>
</dbReference>
<evidence type="ECO:0000313" key="3">
    <source>
        <dbReference type="Proteomes" id="UP001143545"/>
    </source>
</evidence>
<dbReference type="EMBL" id="BRVP01000005">
    <property type="protein sequence ID" value="GLB51844.1"/>
    <property type="molecule type" value="Genomic_DNA"/>
</dbReference>
<dbReference type="RefSeq" id="WP_281752806.1">
    <property type="nucleotide sequence ID" value="NZ_BRVP01000005.1"/>
</dbReference>
<dbReference type="PANTHER" id="PTHR43317:SF1">
    <property type="entry name" value="THERMOSPERMINE SYNTHASE ACAULIS5"/>
    <property type="match status" value="1"/>
</dbReference>
<dbReference type="Gene3D" id="3.40.50.150">
    <property type="entry name" value="Vaccinia Virus protein VP39"/>
    <property type="match status" value="1"/>
</dbReference>
<dbReference type="NCBIfam" id="NF037959">
    <property type="entry name" value="MFS_SpdSyn"/>
    <property type="match status" value="1"/>
</dbReference>
<reference evidence="2" key="1">
    <citation type="submission" date="2022-07" db="EMBL/GenBank/DDBJ databases">
        <title>Taxonomy of Novel Oxalotrophic and Methylotrophic Bacteria.</title>
        <authorList>
            <person name="Sahin N."/>
            <person name="Tani A."/>
        </authorList>
    </citation>
    <scope>NUCLEOTIDE SEQUENCE</scope>
    <source>
        <strain evidence="2">AM327</strain>
    </source>
</reference>
<dbReference type="Pfam" id="PF01564">
    <property type="entry name" value="Spermine_synth"/>
    <property type="match status" value="1"/>
</dbReference>
<organism evidence="2 3">
    <name type="scientific">Neptunitalea chrysea</name>
    <dbReference type="NCBI Taxonomy" id="1647581"/>
    <lineage>
        <taxon>Bacteria</taxon>
        <taxon>Pseudomonadati</taxon>
        <taxon>Bacteroidota</taxon>
        <taxon>Flavobacteriia</taxon>
        <taxon>Flavobacteriales</taxon>
        <taxon>Flavobacteriaceae</taxon>
        <taxon>Neptunitalea</taxon>
    </lineage>
</organism>
<keyword evidence="3" id="KW-1185">Reference proteome</keyword>
<dbReference type="PANTHER" id="PTHR43317">
    <property type="entry name" value="THERMOSPERMINE SYNTHASE ACAULIS5"/>
    <property type="match status" value="1"/>
</dbReference>
<dbReference type="SUPFAM" id="SSF53335">
    <property type="entry name" value="S-adenosyl-L-methionine-dependent methyltransferases"/>
    <property type="match status" value="1"/>
</dbReference>
<dbReference type="AlphaFoldDB" id="A0A9W6ETX6"/>
<dbReference type="CDD" id="cd02440">
    <property type="entry name" value="AdoMet_MTases"/>
    <property type="match status" value="1"/>
</dbReference>
<evidence type="ECO:0000313" key="2">
    <source>
        <dbReference type="EMBL" id="GLB51844.1"/>
    </source>
</evidence>
<name>A0A9W6ETX6_9FLAO</name>
<gene>
    <name evidence="2" type="primary">speE</name>
    <name evidence="2" type="ORF">NBRC110019_08830</name>
</gene>
<protein>
    <submittedName>
        <fullName evidence="2">Spermidine synthase</fullName>
    </submittedName>
</protein>
<proteinExistence type="predicted"/>
<keyword evidence="1" id="KW-0620">Polyamine biosynthesis</keyword>
<sequence length="219" mass="24819">MKKNLFIRILSFIFPVTTNKYQSNFSGTIEITLFNGKKMVDTENANYSYGSLQKILKFGLHKIPLDKIESILILGLGAGSVIETLQKLNYNNTITAVEIDPLMITIAKEEFGIANSDTTTIIKADAFEFLKQHQHSFDLIIIDLFIDTEVPNLVYESEFLVNLKNSINTNGWFIFNAALTDNNEKQTQTLETFFNASFNLQTFKKVRNTNTLLIGQKNG</sequence>
<accession>A0A9W6ETX6</accession>
<evidence type="ECO:0000256" key="1">
    <source>
        <dbReference type="ARBA" id="ARBA00023115"/>
    </source>
</evidence>